<keyword evidence="2" id="KW-1185">Reference proteome</keyword>
<reference evidence="1 2" key="1">
    <citation type="submission" date="2018-05" db="EMBL/GenBank/DDBJ databases">
        <title>Complete genome sequence of Pseudomonas kribbensis 46-2(T).</title>
        <authorList>
            <person name="Jeong H."/>
            <person name="Lee S.-G."/>
            <person name="Rha E."/>
            <person name="Kim H."/>
        </authorList>
    </citation>
    <scope>NUCLEOTIDE SEQUENCE [LARGE SCALE GENOMIC DNA]</scope>
    <source>
        <strain evidence="1 2">46-2</strain>
    </source>
</reference>
<protein>
    <recommendedName>
        <fullName evidence="3">DUF2971 domain-containing protein</fullName>
    </recommendedName>
</protein>
<sequence>MPPTKLPPHTTKRHMNRFLYKYMPLRPDFFKNPMIRATPALDLNDPFEGHFNKKQVLDADRNQREYYKKNGKEVYETDDTEINDSMGVIQSELSDLGILSFTEDYNNPLMWAHYADNHKGVVVEFDFSVPFFSDSLKEVNGRKSRFGESYLADFFEFPEKVDYRREMPSFERPELSAPDSMDEFHWNKFNRTILFTKANDWIYEKEQRSIVQLKDADSIICNDNPHIRKQCILDPSIELVELGNNKIQIIYPNEYEMHEEMGDQSIKTEINLLATDHKEPAIHLFRINPLAISGVYFGCQATESLSLENIEKNSSLKHLTNIYKMRINDTQYQLNPSKLIKDI</sequence>
<dbReference type="InterPro" id="IPR021352">
    <property type="entry name" value="DUF2971"/>
</dbReference>
<dbReference type="AlphaFoldDB" id="A0A345RPC1"/>
<evidence type="ECO:0000313" key="1">
    <source>
        <dbReference type="EMBL" id="AXI61137.1"/>
    </source>
</evidence>
<organism evidence="1 2">
    <name type="scientific">Pseudomonas kribbensis</name>
    <dbReference type="NCBI Taxonomy" id="1628086"/>
    <lineage>
        <taxon>Bacteria</taxon>
        <taxon>Pseudomonadati</taxon>
        <taxon>Pseudomonadota</taxon>
        <taxon>Gammaproteobacteria</taxon>
        <taxon>Pseudomonadales</taxon>
        <taxon>Pseudomonadaceae</taxon>
        <taxon>Pseudomonas</taxon>
    </lineage>
</organism>
<dbReference type="KEGG" id="pke:DLD99_11850"/>
<proteinExistence type="predicted"/>
<gene>
    <name evidence="1" type="ORF">DLD99_11850</name>
</gene>
<dbReference type="Proteomes" id="UP000253720">
    <property type="component" value="Chromosome"/>
</dbReference>
<accession>A0A345RPC1</accession>
<dbReference type="Pfam" id="PF11185">
    <property type="entry name" value="DUF2971"/>
    <property type="match status" value="1"/>
</dbReference>
<dbReference type="EMBL" id="CP029608">
    <property type="protein sequence ID" value="AXI61137.1"/>
    <property type="molecule type" value="Genomic_DNA"/>
</dbReference>
<name>A0A345RPC1_9PSED</name>
<evidence type="ECO:0008006" key="3">
    <source>
        <dbReference type="Google" id="ProtNLM"/>
    </source>
</evidence>
<evidence type="ECO:0000313" key="2">
    <source>
        <dbReference type="Proteomes" id="UP000253720"/>
    </source>
</evidence>